<gene>
    <name evidence="2" type="ORF">K450DRAFT_215559</name>
</gene>
<dbReference type="RefSeq" id="XP_051440610.1">
    <property type="nucleotide sequence ID" value="XM_051584839.1"/>
</dbReference>
<dbReference type="EMBL" id="MU620976">
    <property type="protein sequence ID" value="KAI8575606.1"/>
    <property type="molecule type" value="Genomic_DNA"/>
</dbReference>
<accession>A0AAD5E356</accession>
<reference evidence="2" key="2">
    <citation type="journal article" date="2022" name="Proc. Natl. Acad. Sci. U.S.A.">
        <title>Diploid-dominant life cycles characterize the early evolution of Fungi.</title>
        <authorList>
            <person name="Amses K.R."/>
            <person name="Simmons D.R."/>
            <person name="Longcore J.E."/>
            <person name="Mondo S.J."/>
            <person name="Seto K."/>
            <person name="Jeronimo G.H."/>
            <person name="Bonds A.E."/>
            <person name="Quandt C.A."/>
            <person name="Davis W.J."/>
            <person name="Chang Y."/>
            <person name="Federici B.A."/>
            <person name="Kuo A."/>
            <person name="LaButti K."/>
            <person name="Pangilinan J."/>
            <person name="Andreopoulos W."/>
            <person name="Tritt A."/>
            <person name="Riley R."/>
            <person name="Hundley H."/>
            <person name="Johnson J."/>
            <person name="Lipzen A."/>
            <person name="Barry K."/>
            <person name="Lang B.F."/>
            <person name="Cuomo C.A."/>
            <person name="Buchler N.E."/>
            <person name="Grigoriev I.V."/>
            <person name="Spatafora J.W."/>
            <person name="Stajich J.E."/>
            <person name="James T.Y."/>
        </authorList>
    </citation>
    <scope>NUCLEOTIDE SEQUENCE</scope>
    <source>
        <strain evidence="2">AG</strain>
    </source>
</reference>
<dbReference type="AlphaFoldDB" id="A0AAD5E356"/>
<name>A0AAD5E356_UMBRA</name>
<feature type="compositionally biased region" description="Basic and acidic residues" evidence="1">
    <location>
        <begin position="65"/>
        <end position="74"/>
    </location>
</feature>
<feature type="region of interest" description="Disordered" evidence="1">
    <location>
        <begin position="56"/>
        <end position="87"/>
    </location>
</feature>
<proteinExistence type="predicted"/>
<sequence length="294" mass="32501">MILTTAHHCAPLEFTDLKSPTSALSSSSTLCDTIGALKKTSDTPDKVQGKTSSVALADGLPVTSHSHDTSRAKPPDGASLVLPDGQEREKRNCPMILQVGSVTGCRKSRPADAHTSFVTTRPLMAMDTVYDIRNWQNRRRAKPIESKRHWMNLSFWKLPEDTSKKCFVECSGNDEQEAVSKIIYTINNLMQGTFIFNTGSKHTEKSIGRGEIQTSCKHIPVFVMFYLEVSRVQPLATSNKTTVVFGLSPINTDLPTLATACKDLQKLMQQNEMDEEEALLANGWCQYRSEGVGC</sequence>
<reference evidence="2" key="1">
    <citation type="submission" date="2021-06" db="EMBL/GenBank/DDBJ databases">
        <authorList>
            <consortium name="DOE Joint Genome Institute"/>
            <person name="Mondo S.J."/>
            <person name="Amses K.R."/>
            <person name="Simmons D.R."/>
            <person name="Longcore J.E."/>
            <person name="Seto K."/>
            <person name="Alves G.H."/>
            <person name="Bonds A.E."/>
            <person name="Quandt C.A."/>
            <person name="Davis W.J."/>
            <person name="Chang Y."/>
            <person name="Letcher P.M."/>
            <person name="Powell M.J."/>
            <person name="Kuo A."/>
            <person name="Labutti K."/>
            <person name="Pangilinan J."/>
            <person name="Andreopoulos W."/>
            <person name="Tritt A."/>
            <person name="Riley R."/>
            <person name="Hundley H."/>
            <person name="Johnson J."/>
            <person name="Lipzen A."/>
            <person name="Barry K."/>
            <person name="Berbee M.L."/>
            <person name="Buchler N.E."/>
            <person name="Grigoriev I.V."/>
            <person name="Spatafora J.W."/>
            <person name="Stajich J.E."/>
            <person name="James T.Y."/>
        </authorList>
    </citation>
    <scope>NUCLEOTIDE SEQUENCE</scope>
    <source>
        <strain evidence="2">AG</strain>
    </source>
</reference>
<evidence type="ECO:0000313" key="2">
    <source>
        <dbReference type="EMBL" id="KAI8575606.1"/>
    </source>
</evidence>
<protein>
    <submittedName>
        <fullName evidence="2">Uncharacterized protein</fullName>
    </submittedName>
</protein>
<organism evidence="2 3">
    <name type="scientific">Umbelopsis ramanniana AG</name>
    <dbReference type="NCBI Taxonomy" id="1314678"/>
    <lineage>
        <taxon>Eukaryota</taxon>
        <taxon>Fungi</taxon>
        <taxon>Fungi incertae sedis</taxon>
        <taxon>Mucoromycota</taxon>
        <taxon>Mucoromycotina</taxon>
        <taxon>Umbelopsidomycetes</taxon>
        <taxon>Umbelopsidales</taxon>
        <taxon>Umbelopsidaceae</taxon>
        <taxon>Umbelopsis</taxon>
    </lineage>
</organism>
<evidence type="ECO:0000313" key="3">
    <source>
        <dbReference type="Proteomes" id="UP001206595"/>
    </source>
</evidence>
<dbReference type="Proteomes" id="UP001206595">
    <property type="component" value="Unassembled WGS sequence"/>
</dbReference>
<keyword evidence="3" id="KW-1185">Reference proteome</keyword>
<evidence type="ECO:0000256" key="1">
    <source>
        <dbReference type="SAM" id="MobiDB-lite"/>
    </source>
</evidence>
<dbReference type="GeneID" id="75910189"/>
<comment type="caution">
    <text evidence="2">The sequence shown here is derived from an EMBL/GenBank/DDBJ whole genome shotgun (WGS) entry which is preliminary data.</text>
</comment>